<protein>
    <recommendedName>
        <fullName evidence="5">Cellulose-binding protein</fullName>
    </recommendedName>
</protein>
<evidence type="ECO:0000256" key="2">
    <source>
        <dbReference type="SAM" id="SignalP"/>
    </source>
</evidence>
<name>A0A5N6A2L7_9ACTN</name>
<feature type="chain" id="PRO_5024431553" description="Cellulose-binding protein" evidence="2">
    <location>
        <begin position="34"/>
        <end position="299"/>
    </location>
</feature>
<feature type="signal peptide" evidence="2">
    <location>
        <begin position="1"/>
        <end position="33"/>
    </location>
</feature>
<dbReference type="SUPFAM" id="SSF55486">
    <property type="entry name" value="Metalloproteases ('zincins'), catalytic domain"/>
    <property type="match status" value="1"/>
</dbReference>
<organism evidence="3 4">
    <name type="scientific">Streptomyces mimosae</name>
    <dbReference type="NCBI Taxonomy" id="2586635"/>
    <lineage>
        <taxon>Bacteria</taxon>
        <taxon>Bacillati</taxon>
        <taxon>Actinomycetota</taxon>
        <taxon>Actinomycetes</taxon>
        <taxon>Kitasatosporales</taxon>
        <taxon>Streptomycetaceae</taxon>
        <taxon>Streptomyces</taxon>
    </lineage>
</organism>
<evidence type="ECO:0000313" key="3">
    <source>
        <dbReference type="EMBL" id="KAB8161920.1"/>
    </source>
</evidence>
<dbReference type="OrthoDB" id="4816645at2"/>
<proteinExistence type="predicted"/>
<reference evidence="3" key="1">
    <citation type="submission" date="2019-10" db="EMBL/GenBank/DDBJ databases">
        <title>Nonomuraea sp. nov., isolated from Phyllanthus amarus.</title>
        <authorList>
            <person name="Klykleung N."/>
            <person name="Tanasupawat S."/>
        </authorList>
    </citation>
    <scope>NUCLEOTIDE SEQUENCE [LARGE SCALE GENOMIC DNA]</scope>
    <source>
        <strain evidence="3">3MP-10</strain>
    </source>
</reference>
<sequence length="299" mass="33096">MLTAHPRRPRRAPTLYAALLLALAALLVPGATAATATPAPPATPPAAADHPDENWNPPPELATGLDEVWRHMAETYPDLLGFPNYGWDHIMANGGTLNYCVRWESSTPVTAELRDQIHTVLDQQVNRWIEAIDGFDGFPYDRVPVTVVGWAAADRATLQWDDDAVDLYIGDLDAGGAPRCAPECDRFFHQDGDYSQCPGGEARHFDQSLWLTDGFGGGAGGDWGQRMGSEYFLGALGQQDITILLHEIGHTLGLDDFYDWTPTGVDSFLMRAGSAQRITDFDAWMARDFWRHLKPRYQL</sequence>
<evidence type="ECO:0000256" key="1">
    <source>
        <dbReference type="SAM" id="MobiDB-lite"/>
    </source>
</evidence>
<gene>
    <name evidence="3" type="ORF">FH607_022860</name>
</gene>
<dbReference type="AlphaFoldDB" id="A0A5N6A2L7"/>
<evidence type="ECO:0000313" key="4">
    <source>
        <dbReference type="Proteomes" id="UP000314251"/>
    </source>
</evidence>
<feature type="region of interest" description="Disordered" evidence="1">
    <location>
        <begin position="34"/>
        <end position="61"/>
    </location>
</feature>
<comment type="caution">
    <text evidence="3">The sequence shown here is derived from an EMBL/GenBank/DDBJ whole genome shotgun (WGS) entry which is preliminary data.</text>
</comment>
<dbReference type="PANTHER" id="PTHR35606:SF4">
    <property type="entry name" value="CELLULOSE-BINDING FAMILY II PROTEIN"/>
    <property type="match status" value="1"/>
</dbReference>
<accession>A0A5N6A2L7</accession>
<evidence type="ECO:0008006" key="5">
    <source>
        <dbReference type="Google" id="ProtNLM"/>
    </source>
</evidence>
<dbReference type="Proteomes" id="UP000314251">
    <property type="component" value="Unassembled WGS sequence"/>
</dbReference>
<dbReference type="PANTHER" id="PTHR35606">
    <property type="entry name" value="CELLULOSE-BINDING FAMILY II PROTEIN"/>
    <property type="match status" value="1"/>
</dbReference>
<keyword evidence="2" id="KW-0732">Signal</keyword>
<keyword evidence="4" id="KW-1185">Reference proteome</keyword>
<dbReference type="RefSeq" id="WP_139671804.1">
    <property type="nucleotide sequence ID" value="NZ_VDLY02000016.1"/>
</dbReference>
<dbReference type="EMBL" id="VDLY02000016">
    <property type="protein sequence ID" value="KAB8161920.1"/>
    <property type="molecule type" value="Genomic_DNA"/>
</dbReference>